<dbReference type="STRING" id="1173027.Mic7113_1532"/>
<protein>
    <submittedName>
        <fullName evidence="5">Response regulator containing a CheY-like receiver domain and a GGDEF domain</fullName>
    </submittedName>
</protein>
<keyword evidence="6" id="KW-1185">Reference proteome</keyword>
<name>K9WAZ4_9CYAN</name>
<proteinExistence type="predicted"/>
<accession>K9WAZ4</accession>
<evidence type="ECO:0000256" key="1">
    <source>
        <dbReference type="ARBA" id="ARBA00022553"/>
    </source>
</evidence>
<dbReference type="InterPro" id="IPR001789">
    <property type="entry name" value="Sig_transdc_resp-reg_receiver"/>
</dbReference>
<evidence type="ECO:0000313" key="6">
    <source>
        <dbReference type="Proteomes" id="UP000010471"/>
    </source>
</evidence>
<dbReference type="KEGG" id="mic:Mic7113_1532"/>
<dbReference type="SUPFAM" id="SSF52172">
    <property type="entry name" value="CheY-like"/>
    <property type="match status" value="1"/>
</dbReference>
<dbReference type="GO" id="GO:0000160">
    <property type="term" value="P:phosphorelay signal transduction system"/>
    <property type="evidence" value="ECO:0007669"/>
    <property type="project" value="UniProtKB-KW"/>
</dbReference>
<sequence>MGIKIVVLIESSHHFIETSHRLVVKSQKLSDRDNRGKDQNKQGKLPMCLALVVDDDPTQQLIISKLLKKIGLDVIVANDGIEALERVQSTSPVLVILDILMPRMNGYEVCQRLKSNEKTQHLPVLMYSGQEQEFKALMKGNKSGADAYLSKLSHPQELINAIYQLLPKKKKSLPEIEPIRVFK</sequence>
<evidence type="ECO:0000256" key="2">
    <source>
        <dbReference type="ARBA" id="ARBA00023012"/>
    </source>
</evidence>
<evidence type="ECO:0000259" key="4">
    <source>
        <dbReference type="PROSITE" id="PS50110"/>
    </source>
</evidence>
<dbReference type="PANTHER" id="PTHR44591:SF14">
    <property type="entry name" value="PROTEIN PILG"/>
    <property type="match status" value="1"/>
</dbReference>
<evidence type="ECO:0000256" key="3">
    <source>
        <dbReference type="PROSITE-ProRule" id="PRU00169"/>
    </source>
</evidence>
<dbReference type="SMART" id="SM00448">
    <property type="entry name" value="REC"/>
    <property type="match status" value="1"/>
</dbReference>
<keyword evidence="1 3" id="KW-0597">Phosphoprotein</keyword>
<dbReference type="InterPro" id="IPR050595">
    <property type="entry name" value="Bact_response_regulator"/>
</dbReference>
<feature type="domain" description="Response regulatory" evidence="4">
    <location>
        <begin position="49"/>
        <end position="166"/>
    </location>
</feature>
<keyword evidence="2" id="KW-0902">Two-component regulatory system</keyword>
<dbReference type="InterPro" id="IPR011006">
    <property type="entry name" value="CheY-like_superfamily"/>
</dbReference>
<gene>
    <name evidence="5" type="ORF">Mic7113_1532</name>
</gene>
<dbReference type="Pfam" id="PF00072">
    <property type="entry name" value="Response_reg"/>
    <property type="match status" value="1"/>
</dbReference>
<dbReference type="AlphaFoldDB" id="K9WAZ4"/>
<dbReference type="PANTHER" id="PTHR44591">
    <property type="entry name" value="STRESS RESPONSE REGULATOR PROTEIN 1"/>
    <property type="match status" value="1"/>
</dbReference>
<dbReference type="eggNOG" id="COG3706">
    <property type="taxonomic scope" value="Bacteria"/>
</dbReference>
<dbReference type="EMBL" id="CP003630">
    <property type="protein sequence ID" value="AFZ17408.1"/>
    <property type="molecule type" value="Genomic_DNA"/>
</dbReference>
<dbReference type="Gene3D" id="3.40.50.2300">
    <property type="match status" value="1"/>
</dbReference>
<organism evidence="5 6">
    <name type="scientific">Allocoleopsis franciscana PCC 7113</name>
    <dbReference type="NCBI Taxonomy" id="1173027"/>
    <lineage>
        <taxon>Bacteria</taxon>
        <taxon>Bacillati</taxon>
        <taxon>Cyanobacteriota</taxon>
        <taxon>Cyanophyceae</taxon>
        <taxon>Coleofasciculales</taxon>
        <taxon>Coleofasciculaceae</taxon>
        <taxon>Allocoleopsis</taxon>
        <taxon>Allocoleopsis franciscana</taxon>
    </lineage>
</organism>
<dbReference type="PROSITE" id="PS50110">
    <property type="entry name" value="RESPONSE_REGULATORY"/>
    <property type="match status" value="1"/>
</dbReference>
<evidence type="ECO:0000313" key="5">
    <source>
        <dbReference type="EMBL" id="AFZ17408.1"/>
    </source>
</evidence>
<dbReference type="HOGENOM" id="CLU_000445_69_17_3"/>
<reference evidence="5 6" key="1">
    <citation type="submission" date="2012-06" db="EMBL/GenBank/DDBJ databases">
        <title>Finished chromosome of genome of Microcoleus sp. PCC 7113.</title>
        <authorList>
            <consortium name="US DOE Joint Genome Institute"/>
            <person name="Gugger M."/>
            <person name="Coursin T."/>
            <person name="Rippka R."/>
            <person name="Tandeau De Marsac N."/>
            <person name="Huntemann M."/>
            <person name="Wei C.-L."/>
            <person name="Han J."/>
            <person name="Detter J.C."/>
            <person name="Han C."/>
            <person name="Tapia R."/>
            <person name="Chen A."/>
            <person name="Kyrpides N."/>
            <person name="Mavromatis K."/>
            <person name="Markowitz V."/>
            <person name="Szeto E."/>
            <person name="Ivanova N."/>
            <person name="Pagani I."/>
            <person name="Pati A."/>
            <person name="Goodwin L."/>
            <person name="Nordberg H.P."/>
            <person name="Cantor M.N."/>
            <person name="Hua S.X."/>
            <person name="Woyke T."/>
            <person name="Kerfeld C.A."/>
        </authorList>
    </citation>
    <scope>NUCLEOTIDE SEQUENCE [LARGE SCALE GENOMIC DNA]</scope>
    <source>
        <strain evidence="5 6">PCC 7113</strain>
    </source>
</reference>
<dbReference type="Proteomes" id="UP000010471">
    <property type="component" value="Chromosome"/>
</dbReference>
<feature type="modified residue" description="4-aspartylphosphate" evidence="3">
    <location>
        <position position="98"/>
    </location>
</feature>